<name>A0A927L5D2_9ACTN</name>
<organism evidence="5 6">
    <name type="scientific">Streptomyces caniscabiei</name>
    <dbReference type="NCBI Taxonomy" id="2746961"/>
    <lineage>
        <taxon>Bacteria</taxon>
        <taxon>Bacillati</taxon>
        <taxon>Actinomycetota</taxon>
        <taxon>Actinomycetes</taxon>
        <taxon>Kitasatosporales</taxon>
        <taxon>Streptomycetaceae</taxon>
        <taxon>Streptomyces</taxon>
    </lineage>
</organism>
<dbReference type="Gene3D" id="3.40.50.720">
    <property type="entry name" value="NAD(P)-binding Rossmann-like Domain"/>
    <property type="match status" value="1"/>
</dbReference>
<dbReference type="InterPro" id="IPR036291">
    <property type="entry name" value="NAD(P)-bd_dom_sf"/>
</dbReference>
<dbReference type="RefSeq" id="WP_192363020.1">
    <property type="nucleotide sequence ID" value="NZ_CP119182.1"/>
</dbReference>
<dbReference type="Proteomes" id="UP000661025">
    <property type="component" value="Unassembled WGS sequence"/>
</dbReference>
<dbReference type="InterPro" id="IPR045851">
    <property type="entry name" value="AMP-bd_C_sf"/>
</dbReference>
<dbReference type="Gene3D" id="3.40.50.12780">
    <property type="entry name" value="N-terminal domain of ligase-like"/>
    <property type="match status" value="1"/>
</dbReference>
<dbReference type="Gene3D" id="1.10.1200.10">
    <property type="entry name" value="ACP-like"/>
    <property type="match status" value="1"/>
</dbReference>
<evidence type="ECO:0000256" key="2">
    <source>
        <dbReference type="ARBA" id="ARBA00022553"/>
    </source>
</evidence>
<dbReference type="Pfam" id="PF00550">
    <property type="entry name" value="PP-binding"/>
    <property type="match status" value="1"/>
</dbReference>
<dbReference type="SUPFAM" id="SSF47336">
    <property type="entry name" value="ACP-like"/>
    <property type="match status" value="1"/>
</dbReference>
<dbReference type="InterPro" id="IPR013120">
    <property type="entry name" value="FAR_NAD-bd"/>
</dbReference>
<sequence>MSETNWQVAGAEVDHGPYRPVATLIEEQTDRTPGRIALVHRGETETALSYAEFDALANGLAAELTSAGVREGDLVPLVIGNSVELPLCMVALMKLGAVFVPCDPAWPEERLRTVLQVLAPPLALTSGSLVRTDGRSRVVSHRAIVPSTERPGRRPAPGSPMYGVFTSGTTGVPKCAVNLHGGLTNRFRFMSRYFAATGDEVVLQNSRHTFDSAIWQLLWPLTTGGRTIVPEQGEFLDLERTVDTIARYGVTVTDFVPAILGMLVALLEAEPAHVARVASLRHLVVGGEEIIPHAVHRLRELVPGLGITNGYGPSEASIGMVFHRVDGTEGDHIPLGRPIDNCYALVDAADADGIGEILIGGACLGAGYLGEPELTAEAFVPNTSPGVSGERLYRTGDLGRFDDAGLLRFVGRRDRQAQVDGVRVELREIETTAESCPGVIQAKALTLRRSGRTRLVVAAAAEGGTTPAALRRHLASLLPRVQVPRHCFVLQALPLTDNGKVDLRALRTIIEEKLGPGGTTTGAGTGDDAGLTRAEGVAGLTRAEHSGGLTRAERLAEVMGAVLDRPGFGVRDDFLDHGGDSLTALTAVLRIRETLGVRVGISDLHAHRTPAALAAAVPGDGAAVMPAEDVAALMERDAELPDDLAALARTAAGARPASPPRTVLVTGATGFVGARAVHRLLTATGARVVCVVRARDDAHARHRLREALAAQGLWDESLAGRLDARRGDLARHRFGWTRETWEAYAARCDAVLHIGALVNFLLDYRAHRPANVDGTTEVLRFALSGRTKALHHVSTLGVLDREASGARERARGPLGEDFDPARAATPTSGYSRSKWVAERLVLAARWLGAPVTLYRLGEIMPAADNGVPNPKALTHLLLSAFHRLGLRPDVPMRSDYTPVDEAAARLVAGLAEPAGGAVHHVFRDGSADFASLALTEGERAVPVPEFMAALRAAAAEDAGSAAAVLDAVLTLLPASGPDGAPDFRRLLTDNPGLFTRASCTALDARHGLRERPLEAAVAAYRTTLTQ</sequence>
<dbReference type="AlphaFoldDB" id="A0A927L5D2"/>
<protein>
    <submittedName>
        <fullName evidence="5">Thioester reductase domain-containing protein</fullName>
    </submittedName>
</protein>
<dbReference type="InterPro" id="IPR042099">
    <property type="entry name" value="ANL_N_sf"/>
</dbReference>
<proteinExistence type="predicted"/>
<dbReference type="SUPFAM" id="SSF51735">
    <property type="entry name" value="NAD(P)-binding Rossmann-fold domains"/>
    <property type="match status" value="1"/>
</dbReference>
<keyword evidence="2" id="KW-0597">Phosphoprotein</keyword>
<reference evidence="5" key="1">
    <citation type="submission" date="2020-09" db="EMBL/GenBank/DDBJ databases">
        <title>Streptomyces canutascabiei sp. nov., which causes potato common scab and is distributed across the world.</title>
        <authorList>
            <person name="Nguyen H.P."/>
            <person name="Weisberg A.J."/>
            <person name="Chang J.H."/>
            <person name="Clarke C.R."/>
        </authorList>
    </citation>
    <scope>NUCLEOTIDE SEQUENCE</scope>
    <source>
        <strain evidence="5">ID-01-6.2a</strain>
    </source>
</reference>
<dbReference type="GeneID" id="79936522"/>
<comment type="caution">
    <text evidence="5">The sequence shown here is derived from an EMBL/GenBank/DDBJ whole genome shotgun (WGS) entry which is preliminary data.</text>
</comment>
<dbReference type="CDD" id="cd05930">
    <property type="entry name" value="A_NRPS"/>
    <property type="match status" value="1"/>
</dbReference>
<feature type="region of interest" description="Disordered" evidence="3">
    <location>
        <begin position="807"/>
        <end position="826"/>
    </location>
</feature>
<evidence type="ECO:0000313" key="6">
    <source>
        <dbReference type="Proteomes" id="UP000661025"/>
    </source>
</evidence>
<dbReference type="InterPro" id="IPR000873">
    <property type="entry name" value="AMP-dep_synth/lig_dom"/>
</dbReference>
<keyword evidence="1" id="KW-0596">Phosphopantetheine</keyword>
<dbReference type="Gene3D" id="3.30.300.30">
    <property type="match status" value="1"/>
</dbReference>
<dbReference type="InterPro" id="IPR036736">
    <property type="entry name" value="ACP-like_sf"/>
</dbReference>
<dbReference type="SUPFAM" id="SSF56801">
    <property type="entry name" value="Acetyl-CoA synthetase-like"/>
    <property type="match status" value="1"/>
</dbReference>
<evidence type="ECO:0000259" key="4">
    <source>
        <dbReference type="PROSITE" id="PS50075"/>
    </source>
</evidence>
<evidence type="ECO:0000256" key="1">
    <source>
        <dbReference type="ARBA" id="ARBA00022450"/>
    </source>
</evidence>
<dbReference type="EMBL" id="JACYXT010000011">
    <property type="protein sequence ID" value="MBD9726365.1"/>
    <property type="molecule type" value="Genomic_DNA"/>
</dbReference>
<evidence type="ECO:0000256" key="3">
    <source>
        <dbReference type="SAM" id="MobiDB-lite"/>
    </source>
</evidence>
<evidence type="ECO:0000313" key="5">
    <source>
        <dbReference type="EMBL" id="MBD9726365.1"/>
    </source>
</evidence>
<dbReference type="NCBIfam" id="TIGR01746">
    <property type="entry name" value="Thioester-redct"/>
    <property type="match status" value="1"/>
</dbReference>
<dbReference type="PROSITE" id="PS50075">
    <property type="entry name" value="CARRIER"/>
    <property type="match status" value="1"/>
</dbReference>
<feature type="domain" description="Carrier" evidence="4">
    <location>
        <begin position="546"/>
        <end position="621"/>
    </location>
</feature>
<dbReference type="Pfam" id="PF00501">
    <property type="entry name" value="AMP-binding"/>
    <property type="match status" value="1"/>
</dbReference>
<gene>
    <name evidence="5" type="ORF">IHE70_24740</name>
</gene>
<dbReference type="Pfam" id="PF07993">
    <property type="entry name" value="NAD_binding_4"/>
    <property type="match status" value="1"/>
</dbReference>
<dbReference type="PANTHER" id="PTHR44845:SF6">
    <property type="entry name" value="BETA-ALANINE-ACTIVATING ENZYME"/>
    <property type="match status" value="1"/>
</dbReference>
<dbReference type="PANTHER" id="PTHR44845">
    <property type="entry name" value="CARRIER DOMAIN-CONTAINING PROTEIN"/>
    <property type="match status" value="1"/>
</dbReference>
<dbReference type="InterPro" id="IPR010080">
    <property type="entry name" value="Thioester_reductase-like_dom"/>
</dbReference>
<dbReference type="InterPro" id="IPR009081">
    <property type="entry name" value="PP-bd_ACP"/>
</dbReference>
<accession>A0A927L5D2</accession>